<dbReference type="RefSeq" id="WP_163250191.1">
    <property type="nucleotide sequence ID" value="NZ_JAAIUV010000002.1"/>
</dbReference>
<dbReference type="GO" id="GO:0043093">
    <property type="term" value="P:FtsZ-dependent cytokinesis"/>
    <property type="evidence" value="ECO:0007669"/>
    <property type="project" value="UniProtKB-UniRule"/>
</dbReference>
<dbReference type="HAMAP" id="MF_01197">
    <property type="entry name" value="SepF"/>
    <property type="match status" value="1"/>
</dbReference>
<dbReference type="AlphaFoldDB" id="A0A6B3TN43"/>
<protein>
    <recommendedName>
        <fullName evidence="5">Cell division protein SepF</fullName>
    </recommendedName>
</protein>
<dbReference type="InterPro" id="IPR038594">
    <property type="entry name" value="SepF-like_sf"/>
</dbReference>
<name>A0A6B3TN43_9BACI</name>
<keyword evidence="3 5" id="KW-0131">Cell cycle</keyword>
<comment type="subunit">
    <text evidence="5">Homodimer. Interacts with FtsZ.</text>
</comment>
<comment type="function">
    <text evidence="4 5">Cell division protein that is part of the divisome complex and is recruited early to the Z-ring. Probably stimulates Z-ring formation, perhaps through the cross-linking of FtsZ protofilaments. Its function overlaps with FtsA.</text>
</comment>
<gene>
    <name evidence="5" type="primary">sepF</name>
    <name evidence="6" type="ORF">G4Z05_01760</name>
</gene>
<dbReference type="GO" id="GO:0000917">
    <property type="term" value="P:division septum assembly"/>
    <property type="evidence" value="ECO:0007669"/>
    <property type="project" value="UniProtKB-KW"/>
</dbReference>
<evidence type="ECO:0000313" key="6">
    <source>
        <dbReference type="EMBL" id="NEX77611.1"/>
    </source>
</evidence>
<keyword evidence="2 5" id="KW-0717">Septation</keyword>
<comment type="similarity">
    <text evidence="5">Belongs to the SepF family.</text>
</comment>
<comment type="subcellular location">
    <subcellularLocation>
        <location evidence="5">Cytoplasm</location>
    </subcellularLocation>
    <text evidence="5">Localizes to the division site, in a FtsZ-dependent manner.</text>
</comment>
<proteinExistence type="inferred from homology"/>
<dbReference type="GO" id="GO:0005737">
    <property type="term" value="C:cytoplasm"/>
    <property type="evidence" value="ECO:0007669"/>
    <property type="project" value="UniProtKB-SubCell"/>
</dbReference>
<dbReference type="InterPro" id="IPR023052">
    <property type="entry name" value="Cell_div_SepF"/>
</dbReference>
<keyword evidence="1 5" id="KW-0132">Cell division</keyword>
<organism evidence="6 7">
    <name type="scientific">Neobacillus thermocopriae</name>
    <dbReference type="NCBI Taxonomy" id="1215031"/>
    <lineage>
        <taxon>Bacteria</taxon>
        <taxon>Bacillati</taxon>
        <taxon>Bacillota</taxon>
        <taxon>Bacilli</taxon>
        <taxon>Bacillales</taxon>
        <taxon>Bacillaceae</taxon>
        <taxon>Neobacillus</taxon>
    </lineage>
</organism>
<keyword evidence="7" id="KW-1185">Reference proteome</keyword>
<sequence length="149" mass="16815">MTIKSKIKTFFMLEDEYEDNEAEKEPVELVKPKKTPVKPQNVVNLQTVQRVSNTNKPSKVVLVEPHSTSEATEIADHIKNRRAVVVNLQRIDSESGRQIVDFLGGVVYALNGEISKIGTSTFLCTPDNVEISGNISDMFPEREQLNTRW</sequence>
<accession>A0A6B3TN43</accession>
<dbReference type="Proteomes" id="UP000481621">
    <property type="component" value="Unassembled WGS sequence"/>
</dbReference>
<dbReference type="PANTHER" id="PTHR35798:SF1">
    <property type="entry name" value="CELL DIVISION PROTEIN SEPF"/>
    <property type="match status" value="1"/>
</dbReference>
<dbReference type="Gene3D" id="3.30.110.150">
    <property type="entry name" value="SepF-like protein"/>
    <property type="match status" value="1"/>
</dbReference>
<keyword evidence="5" id="KW-0963">Cytoplasm</keyword>
<dbReference type="PANTHER" id="PTHR35798">
    <property type="entry name" value="CELL DIVISION PROTEIN SEPF"/>
    <property type="match status" value="1"/>
</dbReference>
<evidence type="ECO:0000256" key="3">
    <source>
        <dbReference type="ARBA" id="ARBA00023306"/>
    </source>
</evidence>
<dbReference type="Pfam" id="PF04472">
    <property type="entry name" value="SepF"/>
    <property type="match status" value="1"/>
</dbReference>
<dbReference type="InterPro" id="IPR007561">
    <property type="entry name" value="Cell_div_SepF/SepF-rel"/>
</dbReference>
<evidence type="ECO:0000313" key="7">
    <source>
        <dbReference type="Proteomes" id="UP000481621"/>
    </source>
</evidence>
<evidence type="ECO:0000256" key="4">
    <source>
        <dbReference type="ARBA" id="ARBA00044936"/>
    </source>
</evidence>
<evidence type="ECO:0000256" key="2">
    <source>
        <dbReference type="ARBA" id="ARBA00023210"/>
    </source>
</evidence>
<reference evidence="6" key="1">
    <citation type="submission" date="2020-02" db="EMBL/GenBank/DDBJ databases">
        <title>Bacillus sedimentmangrovi sp. nov., isolated from sediment of the mangrove ecosystem.</title>
        <authorList>
            <person name="Liu G."/>
        </authorList>
    </citation>
    <scope>NUCLEOTIDE SEQUENCE [LARGE SCALE GENOMIC DNA]</scope>
    <source>
        <strain evidence="6">SgZ-7</strain>
    </source>
</reference>
<evidence type="ECO:0000256" key="5">
    <source>
        <dbReference type="HAMAP-Rule" id="MF_01197"/>
    </source>
</evidence>
<dbReference type="EMBL" id="JAAIUV010000002">
    <property type="protein sequence ID" value="NEX77611.1"/>
    <property type="molecule type" value="Genomic_DNA"/>
</dbReference>
<comment type="caution">
    <text evidence="6">The sequence shown here is derived from an EMBL/GenBank/DDBJ whole genome shotgun (WGS) entry which is preliminary data.</text>
</comment>
<evidence type="ECO:0000256" key="1">
    <source>
        <dbReference type="ARBA" id="ARBA00022618"/>
    </source>
</evidence>